<evidence type="ECO:0000313" key="2">
    <source>
        <dbReference type="EMBL" id="MBB4005792.1"/>
    </source>
</evidence>
<dbReference type="RefSeq" id="WP_075614631.1">
    <property type="nucleotide sequence ID" value="NZ_JACIED010000001.1"/>
</dbReference>
<comment type="caution">
    <text evidence="3">The sequence shown here is derived from an EMBL/GenBank/DDBJ whole genome shotgun (WGS) entry which is preliminary data.</text>
</comment>
<feature type="compositionally biased region" description="Polar residues" evidence="1">
    <location>
        <begin position="315"/>
        <end position="327"/>
    </location>
</feature>
<evidence type="ECO:0008006" key="6">
    <source>
        <dbReference type="Google" id="ProtNLM"/>
    </source>
</evidence>
<accession>A0A1Q9A2N3</accession>
<proteinExistence type="predicted"/>
<dbReference type="Proteomes" id="UP000544107">
    <property type="component" value="Unassembled WGS sequence"/>
</dbReference>
<dbReference type="Proteomes" id="UP000185598">
    <property type="component" value="Unassembled WGS sequence"/>
</dbReference>
<gene>
    <name evidence="3" type="ORF">BJF91_17045</name>
    <name evidence="2" type="ORF">GGQ71_000028</name>
</gene>
<evidence type="ECO:0000256" key="1">
    <source>
        <dbReference type="SAM" id="MobiDB-lite"/>
    </source>
</evidence>
<evidence type="ECO:0000313" key="4">
    <source>
        <dbReference type="Proteomes" id="UP000185598"/>
    </source>
</evidence>
<reference evidence="2 5" key="2">
    <citation type="submission" date="2020-08" db="EMBL/GenBank/DDBJ databases">
        <title>Genomic Encyclopedia of Type Strains, Phase IV (KMG-IV): sequencing the most valuable type-strain genomes for metagenomic binning, comparative biology and taxonomic classification.</title>
        <authorList>
            <person name="Goeker M."/>
        </authorList>
    </citation>
    <scope>NUCLEOTIDE SEQUENCE [LARGE SCALE GENOMIC DNA]</scope>
    <source>
        <strain evidence="2 5">DSM 100021</strain>
    </source>
</reference>
<dbReference type="EMBL" id="JACIED010000001">
    <property type="protein sequence ID" value="MBB4005792.1"/>
    <property type="molecule type" value="Genomic_DNA"/>
</dbReference>
<name>A0A1Q9A2N3_9HYPH</name>
<protein>
    <recommendedName>
        <fullName evidence="6">Late control protein</fullName>
    </recommendedName>
</protein>
<evidence type="ECO:0000313" key="3">
    <source>
        <dbReference type="EMBL" id="OLP48841.1"/>
    </source>
</evidence>
<dbReference type="EMBL" id="MKIN01000022">
    <property type="protein sequence ID" value="OLP48841.1"/>
    <property type="molecule type" value="Genomic_DNA"/>
</dbReference>
<dbReference type="AlphaFoldDB" id="A0A1Q9A2N3"/>
<reference evidence="3 4" key="1">
    <citation type="submission" date="2016-09" db="EMBL/GenBank/DDBJ databases">
        <title>Rhizobium oryziradicis sp. nov., isolated from the root of rice.</title>
        <authorList>
            <person name="Zhao J."/>
            <person name="Zhang X."/>
        </authorList>
    </citation>
    <scope>NUCLEOTIDE SEQUENCE [LARGE SCALE GENOMIC DNA]</scope>
    <source>
        <strain evidence="3 4">14971</strain>
    </source>
</reference>
<organism evidence="3 4">
    <name type="scientific">Allorhizobium taibaishanense</name>
    <dbReference type="NCBI Taxonomy" id="887144"/>
    <lineage>
        <taxon>Bacteria</taxon>
        <taxon>Pseudomonadati</taxon>
        <taxon>Pseudomonadota</taxon>
        <taxon>Alphaproteobacteria</taxon>
        <taxon>Hyphomicrobiales</taxon>
        <taxon>Rhizobiaceae</taxon>
        <taxon>Rhizobium/Agrobacterium group</taxon>
        <taxon>Allorhizobium</taxon>
    </lineage>
</organism>
<keyword evidence="4" id="KW-1185">Reference proteome</keyword>
<dbReference type="SUPFAM" id="SSF69279">
    <property type="entry name" value="Phage tail proteins"/>
    <property type="match status" value="1"/>
</dbReference>
<dbReference type="STRING" id="887144.BJF91_17045"/>
<sequence>MAKAHFLVSVDGRVVTKNFLPVLLSASITKGVDKTADAAQFDLDDRGGTLRWPETGQKVHVELGREGGAIRVFDGEVDTASWSLSRSAGSVLSVTARSVSLKGKAKASKEKHWDGKPLKTVLQDAGEDAGISVSVHADYADTGLDWEAMDAESFIAFGERLAREHGAIFRISGTSAVFVPYGKGVTGADLSAFTVTRSMLLSASGFAPVTDRPRIKQKVETYYDLDKASRLAAQYASGDTVDADLQSGFSASSEDHASRRAKAGAKKAARDKAEGSIVINGDATPQPGGKCILSGLRAGVDGTYTIKSVTDELSRSSGYTTSISLSEPQGKAGQDSR</sequence>
<dbReference type="OrthoDB" id="7833734at2"/>
<feature type="region of interest" description="Disordered" evidence="1">
    <location>
        <begin position="311"/>
        <end position="337"/>
    </location>
</feature>
<evidence type="ECO:0000313" key="5">
    <source>
        <dbReference type="Proteomes" id="UP000544107"/>
    </source>
</evidence>